<protein>
    <recommendedName>
        <fullName evidence="3">Abortive phage infection protein</fullName>
    </recommendedName>
</protein>
<name>A0A4Y8WNA5_9PORP</name>
<keyword evidence="2" id="KW-1185">Reference proteome</keyword>
<sequence length="209" mass="23660">MSSIVEKFGRVPIRSSVIGSLYPNHLAKHQKVMNLEKAGVIIRLKKGLYVASPREIGRALSTELIANHIYSPSYVSKSSALRYYGLIPEAVYSVQSMTIKHSRVFENDLGRFEYAYVSEEVFSIGVTSMEDNGIYFLIATPEKALCDLIASSPKLNLRYLSSVEQYLRYDIRMDMEAFYRMDANIFQAYIDAGGKKSSSIAILIKFLKR</sequence>
<accession>A0A4Y8WNA5</accession>
<dbReference type="STRING" id="1122973.GCA_000379925_00566"/>
<dbReference type="EMBL" id="SPNC01000131">
    <property type="protein sequence ID" value="TFH94374.1"/>
    <property type="molecule type" value="Genomic_DNA"/>
</dbReference>
<reference evidence="1 2" key="1">
    <citation type="submission" date="2019-03" db="EMBL/GenBank/DDBJ databases">
        <title>Porphyromonas levii Isolated from the Uterus of Dairy Cows.</title>
        <authorList>
            <person name="Francis A.M."/>
        </authorList>
    </citation>
    <scope>NUCLEOTIDE SEQUENCE [LARGE SCALE GENOMIC DNA]</scope>
    <source>
        <strain evidence="1 2">AF5678</strain>
    </source>
</reference>
<dbReference type="RefSeq" id="WP_134849695.1">
    <property type="nucleotide sequence ID" value="NZ_CP197400.1"/>
</dbReference>
<evidence type="ECO:0000313" key="1">
    <source>
        <dbReference type="EMBL" id="TFH94374.1"/>
    </source>
</evidence>
<evidence type="ECO:0000313" key="2">
    <source>
        <dbReference type="Proteomes" id="UP000297225"/>
    </source>
</evidence>
<proteinExistence type="predicted"/>
<dbReference type="Proteomes" id="UP000297225">
    <property type="component" value="Unassembled WGS sequence"/>
</dbReference>
<dbReference type="OrthoDB" id="191172at2"/>
<evidence type="ECO:0008006" key="3">
    <source>
        <dbReference type="Google" id="ProtNLM"/>
    </source>
</evidence>
<dbReference type="AlphaFoldDB" id="A0A4Y8WNA5"/>
<organism evidence="1 2">
    <name type="scientific">Porphyromonas levii</name>
    <dbReference type="NCBI Taxonomy" id="28114"/>
    <lineage>
        <taxon>Bacteria</taxon>
        <taxon>Pseudomonadati</taxon>
        <taxon>Bacteroidota</taxon>
        <taxon>Bacteroidia</taxon>
        <taxon>Bacteroidales</taxon>
        <taxon>Porphyromonadaceae</taxon>
        <taxon>Porphyromonas</taxon>
    </lineage>
</organism>
<comment type="caution">
    <text evidence="1">The sequence shown here is derived from an EMBL/GenBank/DDBJ whole genome shotgun (WGS) entry which is preliminary data.</text>
</comment>
<gene>
    <name evidence="1" type="ORF">E4P47_07765</name>
</gene>